<dbReference type="EMBL" id="CDMK01000001">
    <property type="protein sequence ID" value="CRI34355.1"/>
    <property type="molecule type" value="Genomic_DNA"/>
</dbReference>
<reference evidence="2" key="1">
    <citation type="submission" date="2014-12" db="EMBL/GenBank/DDBJ databases">
        <authorList>
            <person name="Smet A."/>
        </authorList>
    </citation>
    <scope>NUCLEOTIDE SEQUENCE [LARGE SCALE GENOMIC DNA]</scope>
</reference>
<protein>
    <submittedName>
        <fullName evidence="1">Uncharacterized protein</fullName>
    </submittedName>
</protein>
<proteinExistence type="predicted"/>
<keyword evidence="2" id="KW-1185">Reference proteome</keyword>
<organism evidence="1 2">
    <name type="scientific">Helicobacter heilmannii</name>
    <dbReference type="NCBI Taxonomy" id="35817"/>
    <lineage>
        <taxon>Bacteria</taxon>
        <taxon>Pseudomonadati</taxon>
        <taxon>Campylobacterota</taxon>
        <taxon>Epsilonproteobacteria</taxon>
        <taxon>Campylobacterales</taxon>
        <taxon>Helicobacteraceae</taxon>
        <taxon>Helicobacter</taxon>
    </lineage>
</organism>
<dbReference type="AlphaFoldDB" id="A0A0K2YBK9"/>
<accession>A0A0K2YBK9</accession>
<evidence type="ECO:0000313" key="2">
    <source>
        <dbReference type="Proteomes" id="UP000046090"/>
    </source>
</evidence>
<evidence type="ECO:0000313" key="1">
    <source>
        <dbReference type="EMBL" id="CRI34355.1"/>
    </source>
</evidence>
<gene>
    <name evidence="1" type="ORF">HHE01_12010</name>
</gene>
<dbReference type="Proteomes" id="UP000046090">
    <property type="component" value="Unassembled WGS sequence"/>
</dbReference>
<name>A0A0K2YBK9_HELHE</name>
<sequence length="145" mass="16377">MGYRYLYMSSFVRDSSGVDSVDRYQVGFGANMLFNLYSKIKKTRAKRPKIQAYGLFGGLLGMVDIWSAQFSGSSTAYIRNNVNINAVFGLSLRVDQFKWSIGIHMPLINQIRTVRTPLETGGSESLKIVDNYKSAALFMNFTEIF</sequence>